<proteinExistence type="predicted"/>
<dbReference type="Proteomes" id="UP000317713">
    <property type="component" value="Chromosome"/>
</dbReference>
<evidence type="ECO:0000313" key="1">
    <source>
        <dbReference type="EMBL" id="QDS32517.1"/>
    </source>
</evidence>
<sequence>MSGATGWYPIGKADESGESKQLVIDQFAHDYDEHKLIRPTIDPVACVQVVKQSNIIPQCVEAYKTNVVGYGYALTYQSGESDKTAKAEWDIADRFMHTANLEESTEQLLSQLVEDLEHCGNAYVEVAWGGGLPAIYRIPPEYMRCTAPLERVDMKYRRLVQGRVEEFSQTKWVRRYAQKRGTNITWFREFGAPGEENEVIHLQLGNGTYGEPRWSGNSPGIVGSRKAEELNFEYFDNGRMLDMILTVTNGELAPQSVVALKGARGKKSRGGILYLEVQGYDKGLLGDEKEKTSIKLEKLNDLLQQDALFIEYNREKRKETRSAFRLPPILTGESEDYNRATSDNARRIAEEQVFKPYRKWIMDEIFNKRLLPAIEVYRVMAILNSPKISDPEEWKALLDFLADRGIMLVRHLIPIAEEVLGTTIDESKYTEEYLDTPIASLGNSFSQEPFITSDPQEQLATIAKRLLRETRERQHV</sequence>
<protein>
    <submittedName>
        <fullName evidence="1">Phage portal protein</fullName>
    </submittedName>
</protein>
<dbReference type="EMBL" id="CP042161">
    <property type="protein sequence ID" value="QDS32517.1"/>
    <property type="molecule type" value="Genomic_DNA"/>
</dbReference>
<name>A0A517I0U0_BREBE</name>
<dbReference type="InterPro" id="IPR016753">
    <property type="entry name" value="PBSX_Firmicutes"/>
</dbReference>
<reference evidence="1 2" key="1">
    <citation type="submission" date="2019-07" db="EMBL/GenBank/DDBJ databases">
        <title>Characterization of Brevibacillus brevis HK544, as a potential biocontrol agent.</title>
        <authorList>
            <person name="Kim H."/>
        </authorList>
    </citation>
    <scope>NUCLEOTIDE SEQUENCE [LARGE SCALE GENOMIC DNA]</scope>
    <source>
        <strain evidence="1 2">HK544</strain>
    </source>
</reference>
<gene>
    <name evidence="1" type="ORF">FPS98_00140</name>
</gene>
<dbReference type="Pfam" id="PF04860">
    <property type="entry name" value="Phage_portal"/>
    <property type="match status" value="1"/>
</dbReference>
<evidence type="ECO:0000313" key="2">
    <source>
        <dbReference type="Proteomes" id="UP000317713"/>
    </source>
</evidence>
<dbReference type="InterPro" id="IPR006944">
    <property type="entry name" value="Phage/GTA_portal"/>
</dbReference>
<accession>A0A517I0U0</accession>
<dbReference type="PIRSF" id="PIRSF019260">
    <property type="entry name" value="PBSX_XkdE_prd"/>
    <property type="match status" value="1"/>
</dbReference>
<dbReference type="AlphaFoldDB" id="A0A517I0U0"/>
<dbReference type="RefSeq" id="WP_144612408.1">
    <property type="nucleotide sequence ID" value="NZ_CP042161.1"/>
</dbReference>
<organism evidence="1 2">
    <name type="scientific">Brevibacillus brevis</name>
    <name type="common">Bacillus brevis</name>
    <dbReference type="NCBI Taxonomy" id="1393"/>
    <lineage>
        <taxon>Bacteria</taxon>
        <taxon>Bacillati</taxon>
        <taxon>Bacillota</taxon>
        <taxon>Bacilli</taxon>
        <taxon>Bacillales</taxon>
        <taxon>Paenibacillaceae</taxon>
        <taxon>Brevibacillus</taxon>
    </lineage>
</organism>